<reference evidence="2 3" key="1">
    <citation type="submission" date="2024-06" db="EMBL/GenBank/DDBJ databases">
        <title>Sorghum-associated microbial communities from plants grown in Nebraska, USA.</title>
        <authorList>
            <person name="Schachtman D."/>
        </authorList>
    </citation>
    <scope>NUCLEOTIDE SEQUENCE [LARGE SCALE GENOMIC DNA]</scope>
    <source>
        <strain evidence="2 3">1073</strain>
    </source>
</reference>
<evidence type="ECO:0000313" key="2">
    <source>
        <dbReference type="EMBL" id="MET3652501.1"/>
    </source>
</evidence>
<keyword evidence="1" id="KW-0472">Membrane</keyword>
<dbReference type="EMBL" id="JBEPMU010000003">
    <property type="protein sequence ID" value="MET3652501.1"/>
    <property type="molecule type" value="Genomic_DNA"/>
</dbReference>
<evidence type="ECO:0000313" key="3">
    <source>
        <dbReference type="Proteomes" id="UP001549184"/>
    </source>
</evidence>
<comment type="caution">
    <text evidence="2">The sequence shown here is derived from an EMBL/GenBank/DDBJ whole genome shotgun (WGS) entry which is preliminary data.</text>
</comment>
<sequence length="68" mass="7291">MIVTDRTGSKGDVAAAVKAAIARIQSATQVPELFDKQPGAWIVSWPSICAAWVIAALIAYCRFTGRIQ</sequence>
<name>A0ABV2JUI0_9GAMM</name>
<organism evidence="2 3">
    <name type="scientific">Dyella japonica</name>
    <dbReference type="NCBI Taxonomy" id="231455"/>
    <lineage>
        <taxon>Bacteria</taxon>
        <taxon>Pseudomonadati</taxon>
        <taxon>Pseudomonadota</taxon>
        <taxon>Gammaproteobacteria</taxon>
        <taxon>Lysobacterales</taxon>
        <taxon>Rhodanobacteraceae</taxon>
        <taxon>Dyella</taxon>
    </lineage>
</organism>
<protein>
    <submittedName>
        <fullName evidence="2">Uncharacterized protein</fullName>
    </submittedName>
</protein>
<proteinExistence type="predicted"/>
<keyword evidence="1" id="KW-1133">Transmembrane helix</keyword>
<dbReference type="Proteomes" id="UP001549184">
    <property type="component" value="Unassembled WGS sequence"/>
</dbReference>
<dbReference type="RefSeq" id="WP_354013907.1">
    <property type="nucleotide sequence ID" value="NZ_JBEPMU010000003.1"/>
</dbReference>
<keyword evidence="3" id="KW-1185">Reference proteome</keyword>
<gene>
    <name evidence="2" type="ORF">ABIC75_002233</name>
</gene>
<feature type="transmembrane region" description="Helical" evidence="1">
    <location>
        <begin position="40"/>
        <end position="61"/>
    </location>
</feature>
<accession>A0ABV2JUI0</accession>
<keyword evidence="1" id="KW-0812">Transmembrane</keyword>
<evidence type="ECO:0000256" key="1">
    <source>
        <dbReference type="SAM" id="Phobius"/>
    </source>
</evidence>